<evidence type="ECO:0000313" key="2">
    <source>
        <dbReference type="EMBL" id="KAK1301804.1"/>
    </source>
</evidence>
<feature type="region of interest" description="Disordered" evidence="1">
    <location>
        <begin position="1"/>
        <end position="33"/>
    </location>
</feature>
<protein>
    <submittedName>
        <fullName evidence="2">Uncharacterized protein</fullName>
    </submittedName>
</protein>
<keyword evidence="3" id="KW-1185">Reference proteome</keyword>
<reference evidence="2" key="2">
    <citation type="submission" date="2023-06" db="EMBL/GenBank/DDBJ databases">
        <authorList>
            <person name="Ma L."/>
            <person name="Liu K.-W."/>
            <person name="Li Z."/>
            <person name="Hsiao Y.-Y."/>
            <person name="Qi Y."/>
            <person name="Fu T."/>
            <person name="Tang G."/>
            <person name="Zhang D."/>
            <person name="Sun W.-H."/>
            <person name="Liu D.-K."/>
            <person name="Li Y."/>
            <person name="Chen G.-Z."/>
            <person name="Liu X.-D."/>
            <person name="Liao X.-Y."/>
            <person name="Jiang Y.-T."/>
            <person name="Yu X."/>
            <person name="Hao Y."/>
            <person name="Huang J."/>
            <person name="Zhao X.-W."/>
            <person name="Ke S."/>
            <person name="Chen Y.-Y."/>
            <person name="Wu W.-L."/>
            <person name="Hsu J.-L."/>
            <person name="Lin Y.-F."/>
            <person name="Huang M.-D."/>
            <person name="Li C.-Y."/>
            <person name="Huang L."/>
            <person name="Wang Z.-W."/>
            <person name="Zhao X."/>
            <person name="Zhong W.-Y."/>
            <person name="Peng D.-H."/>
            <person name="Ahmad S."/>
            <person name="Lan S."/>
            <person name="Zhang J.-S."/>
            <person name="Tsai W.-C."/>
            <person name="Van De Peer Y."/>
            <person name="Liu Z.-J."/>
        </authorList>
    </citation>
    <scope>NUCLEOTIDE SEQUENCE</scope>
    <source>
        <strain evidence="2">CP</strain>
        <tissue evidence="2">Leaves</tissue>
    </source>
</reference>
<dbReference type="EMBL" id="JAUJYO010000012">
    <property type="protein sequence ID" value="KAK1301804.1"/>
    <property type="molecule type" value="Genomic_DNA"/>
</dbReference>
<accession>A0AAV9DL81</accession>
<dbReference type="AlphaFoldDB" id="A0AAV9DL81"/>
<feature type="compositionally biased region" description="Basic and acidic residues" evidence="1">
    <location>
        <begin position="1"/>
        <end position="21"/>
    </location>
</feature>
<gene>
    <name evidence="2" type="ORF">QJS10_CPB12g00449</name>
</gene>
<name>A0AAV9DL81_ACOCL</name>
<reference evidence="2" key="1">
    <citation type="journal article" date="2023" name="Nat. Commun.">
        <title>Diploid and tetraploid genomes of Acorus and the evolution of monocots.</title>
        <authorList>
            <person name="Ma L."/>
            <person name="Liu K.W."/>
            <person name="Li Z."/>
            <person name="Hsiao Y.Y."/>
            <person name="Qi Y."/>
            <person name="Fu T."/>
            <person name="Tang G.D."/>
            <person name="Zhang D."/>
            <person name="Sun W.H."/>
            <person name="Liu D.K."/>
            <person name="Li Y."/>
            <person name="Chen G.Z."/>
            <person name="Liu X.D."/>
            <person name="Liao X.Y."/>
            <person name="Jiang Y.T."/>
            <person name="Yu X."/>
            <person name="Hao Y."/>
            <person name="Huang J."/>
            <person name="Zhao X.W."/>
            <person name="Ke S."/>
            <person name="Chen Y.Y."/>
            <person name="Wu W.L."/>
            <person name="Hsu J.L."/>
            <person name="Lin Y.F."/>
            <person name="Huang M.D."/>
            <person name="Li C.Y."/>
            <person name="Huang L."/>
            <person name="Wang Z.W."/>
            <person name="Zhao X."/>
            <person name="Zhong W.Y."/>
            <person name="Peng D.H."/>
            <person name="Ahmad S."/>
            <person name="Lan S."/>
            <person name="Zhang J.S."/>
            <person name="Tsai W.C."/>
            <person name="Van de Peer Y."/>
            <person name="Liu Z.J."/>
        </authorList>
    </citation>
    <scope>NUCLEOTIDE SEQUENCE</scope>
    <source>
        <strain evidence="2">CP</strain>
    </source>
</reference>
<proteinExistence type="predicted"/>
<evidence type="ECO:0000313" key="3">
    <source>
        <dbReference type="Proteomes" id="UP001180020"/>
    </source>
</evidence>
<dbReference type="Proteomes" id="UP001180020">
    <property type="component" value="Unassembled WGS sequence"/>
</dbReference>
<comment type="caution">
    <text evidence="2">The sequence shown here is derived from an EMBL/GenBank/DDBJ whole genome shotgun (WGS) entry which is preliminary data.</text>
</comment>
<organism evidence="2 3">
    <name type="scientific">Acorus calamus</name>
    <name type="common">Sweet flag</name>
    <dbReference type="NCBI Taxonomy" id="4465"/>
    <lineage>
        <taxon>Eukaryota</taxon>
        <taxon>Viridiplantae</taxon>
        <taxon>Streptophyta</taxon>
        <taxon>Embryophyta</taxon>
        <taxon>Tracheophyta</taxon>
        <taxon>Spermatophyta</taxon>
        <taxon>Magnoliopsida</taxon>
        <taxon>Liliopsida</taxon>
        <taxon>Acoraceae</taxon>
        <taxon>Acorus</taxon>
    </lineage>
</organism>
<evidence type="ECO:0000256" key="1">
    <source>
        <dbReference type="SAM" id="MobiDB-lite"/>
    </source>
</evidence>
<sequence length="63" mass="7247">MGREGVGLRERREGLQRERRQGVRGPGPRKHGVLSREELRRACETFRLLETHISEDVAPSHSD</sequence>